<evidence type="ECO:0000259" key="2">
    <source>
        <dbReference type="Pfam" id="PF01636"/>
    </source>
</evidence>
<gene>
    <name evidence="3" type="ORF">SY83_16530</name>
</gene>
<dbReference type="InterPro" id="IPR011009">
    <property type="entry name" value="Kinase-like_dom_sf"/>
</dbReference>
<dbReference type="Gene3D" id="3.90.1200.10">
    <property type="match status" value="1"/>
</dbReference>
<dbReference type="Pfam" id="PF01636">
    <property type="entry name" value="APH"/>
    <property type="match status" value="1"/>
</dbReference>
<dbReference type="SUPFAM" id="SSF56112">
    <property type="entry name" value="Protein kinase-like (PK-like)"/>
    <property type="match status" value="1"/>
</dbReference>
<dbReference type="InterPro" id="IPR002575">
    <property type="entry name" value="Aminoglycoside_PTrfase"/>
</dbReference>
<evidence type="ECO:0000256" key="1">
    <source>
        <dbReference type="ARBA" id="ARBA00038240"/>
    </source>
</evidence>
<protein>
    <recommendedName>
        <fullName evidence="2">Aminoglycoside phosphotransferase domain-containing protein</fullName>
    </recommendedName>
</protein>
<dbReference type="OrthoDB" id="156345at2"/>
<organism evidence="3 4">
    <name type="scientific">Paenibacillus swuensis</name>
    <dbReference type="NCBI Taxonomy" id="1178515"/>
    <lineage>
        <taxon>Bacteria</taxon>
        <taxon>Bacillati</taxon>
        <taxon>Bacillota</taxon>
        <taxon>Bacilli</taxon>
        <taxon>Bacillales</taxon>
        <taxon>Paenibacillaceae</taxon>
        <taxon>Paenibacillus</taxon>
    </lineage>
</organism>
<dbReference type="KEGG" id="pswu:SY83_16530"/>
<sequence>MMEQSQSSVSEKQIQQLLEQYELGSELEIKHEESGLNNTTRFIYAGDRVYVLRVYENHRDADKVMYEHAIMRTLADMDLPFHVPAIIPAASGSTYACHSNGKLAVLFAKAEGRRPMAEQIDHAYLLGKAAGHLVEALAKVKPPVEASYLPYYEIYEVHHLMTRDQLFHIGDLTELKSFQQELETLLKAVISFEKKAESLRHLPMQIVHSDLVFSNALIDGNQVTLLDFEFATVELRAMELAVTLSEFLQPDWRSTEIQDRMSAFLKGYIEASMLSLKETEALHDLVKLRLIVVFIHFMGRYLEGLDSLDQLQKHIYKSAWGIRWLDHNQDLWQATVSLITQREPKSD</sequence>
<dbReference type="STRING" id="1178515.SY83_16530"/>
<proteinExistence type="inferred from homology"/>
<dbReference type="EMBL" id="CP011388">
    <property type="protein sequence ID" value="ANE47623.1"/>
    <property type="molecule type" value="Genomic_DNA"/>
</dbReference>
<feature type="domain" description="Aminoglycoside phosphotransferase" evidence="2">
    <location>
        <begin position="33"/>
        <end position="263"/>
    </location>
</feature>
<comment type="similarity">
    <text evidence="1">Belongs to the pseudomonas-type ThrB family.</text>
</comment>
<accession>A0A172TLH1</accession>
<dbReference type="Proteomes" id="UP000076927">
    <property type="component" value="Chromosome"/>
</dbReference>
<dbReference type="GO" id="GO:0019202">
    <property type="term" value="F:amino acid kinase activity"/>
    <property type="evidence" value="ECO:0007669"/>
    <property type="project" value="TreeGrafter"/>
</dbReference>
<dbReference type="PATRIC" id="fig|1178515.4.peg.3325"/>
<evidence type="ECO:0000313" key="3">
    <source>
        <dbReference type="EMBL" id="ANE47623.1"/>
    </source>
</evidence>
<dbReference type="RefSeq" id="WP_068608503.1">
    <property type="nucleotide sequence ID" value="NZ_CP011388.1"/>
</dbReference>
<reference evidence="3 4" key="1">
    <citation type="submission" date="2015-01" db="EMBL/GenBank/DDBJ databases">
        <title>Paenibacillus swuensis/DY6/whole genome sequencing.</title>
        <authorList>
            <person name="Kim M.K."/>
            <person name="Srinivasan S."/>
            <person name="Lee J.-J."/>
        </authorList>
    </citation>
    <scope>NUCLEOTIDE SEQUENCE [LARGE SCALE GENOMIC DNA]</scope>
    <source>
        <strain evidence="3 4">DY6</strain>
    </source>
</reference>
<keyword evidence="4" id="KW-1185">Reference proteome</keyword>
<evidence type="ECO:0000313" key="4">
    <source>
        <dbReference type="Proteomes" id="UP000076927"/>
    </source>
</evidence>
<dbReference type="PANTHER" id="PTHR21064:SF6">
    <property type="entry name" value="AMINOGLYCOSIDE PHOSPHOTRANSFERASE DOMAIN-CONTAINING PROTEIN"/>
    <property type="match status" value="1"/>
</dbReference>
<dbReference type="Gene3D" id="3.30.200.20">
    <property type="entry name" value="Phosphorylase Kinase, domain 1"/>
    <property type="match status" value="1"/>
</dbReference>
<dbReference type="InterPro" id="IPR050249">
    <property type="entry name" value="Pseudomonas-type_ThrB"/>
</dbReference>
<dbReference type="PANTHER" id="PTHR21064">
    <property type="entry name" value="AMINOGLYCOSIDE PHOSPHOTRANSFERASE DOMAIN-CONTAINING PROTEIN-RELATED"/>
    <property type="match status" value="1"/>
</dbReference>
<name>A0A172TLH1_9BACL</name>
<dbReference type="AlphaFoldDB" id="A0A172TLH1"/>